<dbReference type="AlphaFoldDB" id="A0A0G0MHC9"/>
<keyword evidence="2" id="KW-0408">Iron</keyword>
<evidence type="ECO:0000313" key="5">
    <source>
        <dbReference type="EMBL" id="KKR03459.1"/>
    </source>
</evidence>
<feature type="domain" description="4Fe-4S ferredoxin-type" evidence="4">
    <location>
        <begin position="332"/>
        <end position="360"/>
    </location>
</feature>
<keyword evidence="3" id="KW-0411">Iron-sulfur</keyword>
<keyword evidence="1" id="KW-0479">Metal-binding</keyword>
<name>A0A0G0MHC9_9BACT</name>
<dbReference type="GO" id="GO:0016491">
    <property type="term" value="F:oxidoreductase activity"/>
    <property type="evidence" value="ECO:0007669"/>
    <property type="project" value="InterPro"/>
</dbReference>
<dbReference type="GO" id="GO:0051536">
    <property type="term" value="F:iron-sulfur cluster binding"/>
    <property type="evidence" value="ECO:0007669"/>
    <property type="project" value="UniProtKB-KW"/>
</dbReference>
<dbReference type="PANTHER" id="PTHR43312:SF2">
    <property type="entry name" value="OXIDOREDUCTASE"/>
    <property type="match status" value="1"/>
</dbReference>
<dbReference type="PROSITE" id="PS51379">
    <property type="entry name" value="4FE4S_FER_2"/>
    <property type="match status" value="1"/>
</dbReference>
<dbReference type="SUPFAM" id="SSF51430">
    <property type="entry name" value="NAD(P)-linked oxidoreductase"/>
    <property type="match status" value="1"/>
</dbReference>
<evidence type="ECO:0000256" key="2">
    <source>
        <dbReference type="ARBA" id="ARBA00023004"/>
    </source>
</evidence>
<comment type="caution">
    <text evidence="5">The sequence shown here is derived from an EMBL/GenBank/DDBJ whole genome shotgun (WGS) entry which is preliminary data.</text>
</comment>
<reference evidence="5 6" key="1">
    <citation type="journal article" date="2015" name="Nature">
        <title>rRNA introns, odd ribosomes, and small enigmatic genomes across a large radiation of phyla.</title>
        <authorList>
            <person name="Brown C.T."/>
            <person name="Hug L.A."/>
            <person name="Thomas B.C."/>
            <person name="Sharon I."/>
            <person name="Castelle C.J."/>
            <person name="Singh A."/>
            <person name="Wilkins M.J."/>
            <person name="Williams K.H."/>
            <person name="Banfield J.F."/>
        </authorList>
    </citation>
    <scope>NUCLEOTIDE SEQUENCE [LARGE SCALE GENOMIC DNA]</scope>
</reference>
<organism evidence="5 6">
    <name type="scientific">Candidatus Uhrbacteria bacterium GW2011_GWF2_39_13</name>
    <dbReference type="NCBI Taxonomy" id="1618995"/>
    <lineage>
        <taxon>Bacteria</taxon>
        <taxon>Candidatus Uhriibacteriota</taxon>
    </lineage>
</organism>
<dbReference type="PROSITE" id="PS00198">
    <property type="entry name" value="4FE4S_FER_1"/>
    <property type="match status" value="1"/>
</dbReference>
<dbReference type="GO" id="GO:0046872">
    <property type="term" value="F:metal ion binding"/>
    <property type="evidence" value="ECO:0007669"/>
    <property type="project" value="UniProtKB-KW"/>
</dbReference>
<dbReference type="Pfam" id="PF13187">
    <property type="entry name" value="Fer4_9"/>
    <property type="match status" value="1"/>
</dbReference>
<evidence type="ECO:0000259" key="4">
    <source>
        <dbReference type="PROSITE" id="PS51379"/>
    </source>
</evidence>
<dbReference type="PRINTS" id="PR00069">
    <property type="entry name" value="ALDKETRDTASE"/>
</dbReference>
<evidence type="ECO:0000256" key="1">
    <source>
        <dbReference type="ARBA" id="ARBA00022723"/>
    </source>
</evidence>
<dbReference type="CDD" id="cd19096">
    <property type="entry name" value="AKR_Fe-S_oxidoreductase"/>
    <property type="match status" value="1"/>
</dbReference>
<sequence>MLYRKMKNGDVISILGYGAMRLPQLKNGEIDEIKAEKHIRYAISKGVNYIDTAKIYHGGKCEAFLGKILSRDGLRNKVNIATKLPPWQVKEKSDMMRIFNEQLKDLQTGYIDYYLVHALDGKSWKKMKDLGVLPMLDKLLREGKIKNAGFSFHGNIEHFYQIVDDYDWTFCQIQFNFLDTEYQAGLKGLKYAAEKGLSIIVMEPLRGGRLAQNPPDEVKDIYSASGLERTPAWVWNFPEVVTVLSGMSTYEQVRQNVKTASDSKPGSMAKKELEVISKVTKVYKKLTKIGCTGCMYCLPCPVNVAIPSCFEYYNGFHLYKDDKFKTFYKNFLGDKAKASLCVNCGQCVEKCPQSLPIPELLKKVVKEFE</sequence>
<dbReference type="InterPro" id="IPR020471">
    <property type="entry name" value="AKR"/>
</dbReference>
<dbReference type="InterPro" id="IPR023210">
    <property type="entry name" value="NADP_OxRdtase_dom"/>
</dbReference>
<accession>A0A0G0MHC9</accession>
<evidence type="ECO:0000313" key="6">
    <source>
        <dbReference type="Proteomes" id="UP000033935"/>
    </source>
</evidence>
<dbReference type="Pfam" id="PF00248">
    <property type="entry name" value="Aldo_ket_red"/>
    <property type="match status" value="1"/>
</dbReference>
<dbReference type="InterPro" id="IPR053135">
    <property type="entry name" value="AKR2_Oxidoreductase"/>
</dbReference>
<dbReference type="InterPro" id="IPR036812">
    <property type="entry name" value="NAD(P)_OxRdtase_dom_sf"/>
</dbReference>
<dbReference type="EMBL" id="LBWG01000030">
    <property type="protein sequence ID" value="KKR03459.1"/>
    <property type="molecule type" value="Genomic_DNA"/>
</dbReference>
<dbReference type="Gene3D" id="3.20.20.100">
    <property type="entry name" value="NADP-dependent oxidoreductase domain"/>
    <property type="match status" value="1"/>
</dbReference>
<dbReference type="PATRIC" id="fig|1618995.3.peg.979"/>
<dbReference type="InterPro" id="IPR017896">
    <property type="entry name" value="4Fe4S_Fe-S-bd"/>
</dbReference>
<dbReference type="SUPFAM" id="SSF46548">
    <property type="entry name" value="alpha-helical ferredoxin"/>
    <property type="match status" value="1"/>
</dbReference>
<gene>
    <name evidence="5" type="ORF">UT30_C0030G0014</name>
</gene>
<dbReference type="PANTHER" id="PTHR43312">
    <property type="entry name" value="D-THREO-ALDOSE 1-DEHYDROGENASE"/>
    <property type="match status" value="1"/>
</dbReference>
<dbReference type="Proteomes" id="UP000033935">
    <property type="component" value="Unassembled WGS sequence"/>
</dbReference>
<protein>
    <submittedName>
        <fullName evidence="5">Aldo/keto reductase</fullName>
    </submittedName>
</protein>
<proteinExistence type="predicted"/>
<dbReference type="InterPro" id="IPR017900">
    <property type="entry name" value="4Fe4S_Fe_S_CS"/>
</dbReference>
<evidence type="ECO:0000256" key="3">
    <source>
        <dbReference type="ARBA" id="ARBA00023014"/>
    </source>
</evidence>